<dbReference type="Pfam" id="PF25312">
    <property type="entry name" value="Allergen_Asp_f_4"/>
    <property type="match status" value="1"/>
</dbReference>
<keyword evidence="2" id="KW-0732">Signal</keyword>
<organism evidence="3 4">
    <name type="scientific">Didymella exigua CBS 183.55</name>
    <dbReference type="NCBI Taxonomy" id="1150837"/>
    <lineage>
        <taxon>Eukaryota</taxon>
        <taxon>Fungi</taxon>
        <taxon>Dikarya</taxon>
        <taxon>Ascomycota</taxon>
        <taxon>Pezizomycotina</taxon>
        <taxon>Dothideomycetes</taxon>
        <taxon>Pleosporomycetidae</taxon>
        <taxon>Pleosporales</taxon>
        <taxon>Pleosporineae</taxon>
        <taxon>Didymellaceae</taxon>
        <taxon>Didymella</taxon>
    </lineage>
</organism>
<dbReference type="OrthoDB" id="5320938at2759"/>
<dbReference type="InterPro" id="IPR038903">
    <property type="entry name" value="Allergen_Asp_f_4"/>
</dbReference>
<feature type="signal peptide" evidence="2">
    <location>
        <begin position="1"/>
        <end position="19"/>
    </location>
</feature>
<dbReference type="GeneID" id="54351062"/>
<feature type="compositionally biased region" description="Low complexity" evidence="1">
    <location>
        <begin position="111"/>
        <end position="144"/>
    </location>
</feature>
<name>A0A6A5RET7_9PLEO</name>
<proteinExistence type="predicted"/>
<dbReference type="AlphaFoldDB" id="A0A6A5RET7"/>
<evidence type="ECO:0000256" key="1">
    <source>
        <dbReference type="SAM" id="MobiDB-lite"/>
    </source>
</evidence>
<evidence type="ECO:0000256" key="2">
    <source>
        <dbReference type="SAM" id="SignalP"/>
    </source>
</evidence>
<feature type="region of interest" description="Disordered" evidence="1">
    <location>
        <begin position="90"/>
        <end position="145"/>
    </location>
</feature>
<gene>
    <name evidence="3" type="ORF">M421DRAFT_423230</name>
</gene>
<dbReference type="RefSeq" id="XP_033446201.1">
    <property type="nucleotide sequence ID" value="XM_033593394.1"/>
</dbReference>
<dbReference type="EMBL" id="ML978980">
    <property type="protein sequence ID" value="KAF1925949.1"/>
    <property type="molecule type" value="Genomic_DNA"/>
</dbReference>
<sequence>MRYSSALVLSTLAVGQAAAANHHNRHASFHSRRQADAKRSAANDVNWKAVAYDLNDVDWDKVNWSSVFNSPTPTPTPTAQATYTVASVDQDTSTATPTSSTPAVKVQEIKTSATPSSSTATATSSAPAATSSAPAATTSSSSSSDLGDVVSDLLEGVASIVKSLGIVSTGKNDKSSNGGIWIGDDSAWKAEFTNDANEDAVIFCWKANGFSGMSLNVNQPEISVGLKSGEKTVVSFAANVPAACAPAFSSTKLANFGGLDQTWWEVTFGQSGAFDVSRNVNMKGRTISSKGSKCVSDMNTCVFKCKEKNGVTPDSCESGTDYDLFECGASSGGGGGYDTVMAGTGGGCAMGSSSETVKVSFS</sequence>
<evidence type="ECO:0000313" key="4">
    <source>
        <dbReference type="Proteomes" id="UP000800082"/>
    </source>
</evidence>
<accession>A0A6A5RET7</accession>
<feature type="chain" id="PRO_5025449729" evidence="2">
    <location>
        <begin position="20"/>
        <end position="362"/>
    </location>
</feature>
<dbReference type="Proteomes" id="UP000800082">
    <property type="component" value="Unassembled WGS sequence"/>
</dbReference>
<keyword evidence="4" id="KW-1185">Reference proteome</keyword>
<feature type="compositionally biased region" description="Low complexity" evidence="1">
    <location>
        <begin position="92"/>
        <end position="103"/>
    </location>
</feature>
<dbReference type="GO" id="GO:0005576">
    <property type="term" value="C:extracellular region"/>
    <property type="evidence" value="ECO:0007669"/>
    <property type="project" value="InterPro"/>
</dbReference>
<dbReference type="GO" id="GO:0019863">
    <property type="term" value="F:IgE binding"/>
    <property type="evidence" value="ECO:0007669"/>
    <property type="project" value="InterPro"/>
</dbReference>
<evidence type="ECO:0000313" key="3">
    <source>
        <dbReference type="EMBL" id="KAF1925949.1"/>
    </source>
</evidence>
<protein>
    <submittedName>
        <fullName evidence="3">Uncharacterized protein</fullName>
    </submittedName>
</protein>
<reference evidence="3" key="1">
    <citation type="journal article" date="2020" name="Stud. Mycol.">
        <title>101 Dothideomycetes genomes: a test case for predicting lifestyles and emergence of pathogens.</title>
        <authorList>
            <person name="Haridas S."/>
            <person name="Albert R."/>
            <person name="Binder M."/>
            <person name="Bloem J."/>
            <person name="Labutti K."/>
            <person name="Salamov A."/>
            <person name="Andreopoulos B."/>
            <person name="Baker S."/>
            <person name="Barry K."/>
            <person name="Bills G."/>
            <person name="Bluhm B."/>
            <person name="Cannon C."/>
            <person name="Castanera R."/>
            <person name="Culley D."/>
            <person name="Daum C."/>
            <person name="Ezra D."/>
            <person name="Gonzalez J."/>
            <person name="Henrissat B."/>
            <person name="Kuo A."/>
            <person name="Liang C."/>
            <person name="Lipzen A."/>
            <person name="Lutzoni F."/>
            <person name="Magnuson J."/>
            <person name="Mondo S."/>
            <person name="Nolan M."/>
            <person name="Ohm R."/>
            <person name="Pangilinan J."/>
            <person name="Park H.-J."/>
            <person name="Ramirez L."/>
            <person name="Alfaro M."/>
            <person name="Sun H."/>
            <person name="Tritt A."/>
            <person name="Yoshinaga Y."/>
            <person name="Zwiers L.-H."/>
            <person name="Turgeon B."/>
            <person name="Goodwin S."/>
            <person name="Spatafora J."/>
            <person name="Crous P."/>
            <person name="Grigoriev I."/>
        </authorList>
    </citation>
    <scope>NUCLEOTIDE SEQUENCE</scope>
    <source>
        <strain evidence="3">CBS 183.55</strain>
    </source>
</reference>